<feature type="signal peptide" evidence="2">
    <location>
        <begin position="1"/>
        <end position="16"/>
    </location>
</feature>
<feature type="domain" description="DUF5666" evidence="3">
    <location>
        <begin position="499"/>
        <end position="551"/>
    </location>
</feature>
<dbReference type="Proteomes" id="UP000287330">
    <property type="component" value="Unassembled WGS sequence"/>
</dbReference>
<evidence type="ECO:0000256" key="1">
    <source>
        <dbReference type="SAM" id="MobiDB-lite"/>
    </source>
</evidence>
<proteinExistence type="predicted"/>
<dbReference type="AlphaFoldDB" id="A0A432YB70"/>
<feature type="domain" description="DUF5666" evidence="3">
    <location>
        <begin position="414"/>
        <end position="477"/>
    </location>
</feature>
<dbReference type="Pfam" id="PF18914">
    <property type="entry name" value="DUF5666"/>
    <property type="match status" value="6"/>
</dbReference>
<reference evidence="5" key="1">
    <citation type="journal article" date="2018" name="Front. Microbiol.">
        <title>Genome-Based Analysis Reveals the Taxonomy and Diversity of the Family Idiomarinaceae.</title>
        <authorList>
            <person name="Liu Y."/>
            <person name="Lai Q."/>
            <person name="Shao Z."/>
        </authorList>
    </citation>
    <scope>NUCLEOTIDE SEQUENCE [LARGE SCALE GENOMIC DNA]</scope>
    <source>
        <strain evidence="5">F23</strain>
    </source>
</reference>
<feature type="compositionally biased region" description="Low complexity" evidence="1">
    <location>
        <begin position="18"/>
        <end position="30"/>
    </location>
</feature>
<evidence type="ECO:0000313" key="4">
    <source>
        <dbReference type="EMBL" id="RUO58116.1"/>
    </source>
</evidence>
<dbReference type="RefSeq" id="WP_110572113.1">
    <property type="nucleotide sequence ID" value="NZ_PIPV01000001.1"/>
</dbReference>
<feature type="region of interest" description="Disordered" evidence="1">
    <location>
        <begin position="18"/>
        <end position="40"/>
    </location>
</feature>
<evidence type="ECO:0000256" key="2">
    <source>
        <dbReference type="SAM" id="SignalP"/>
    </source>
</evidence>
<dbReference type="EMBL" id="PIPV01000001">
    <property type="protein sequence ID" value="RUO58116.1"/>
    <property type="molecule type" value="Genomic_DNA"/>
</dbReference>
<organism evidence="4 5">
    <name type="scientific">Idiomarina fontislapidosi</name>
    <dbReference type="NCBI Taxonomy" id="263723"/>
    <lineage>
        <taxon>Bacteria</taxon>
        <taxon>Pseudomonadati</taxon>
        <taxon>Pseudomonadota</taxon>
        <taxon>Gammaproteobacteria</taxon>
        <taxon>Alteromonadales</taxon>
        <taxon>Idiomarinaceae</taxon>
        <taxon>Idiomarina</taxon>
    </lineage>
</organism>
<feature type="chain" id="PRO_5019463016" description="DUF5666 domain-containing protein" evidence="2">
    <location>
        <begin position="17"/>
        <end position="551"/>
    </location>
</feature>
<protein>
    <recommendedName>
        <fullName evidence="3">DUF5666 domain-containing protein</fullName>
    </recommendedName>
</protein>
<feature type="domain" description="DUF5666" evidence="3">
    <location>
        <begin position="261"/>
        <end position="319"/>
    </location>
</feature>
<sequence length="551" mass="59843">MFKRSLLVIALSSALAACGGSDSSTDSSTGDNGGGNETASSTIVTEGVITGFGSVYVNGERYRSDNATIALDNAQSGTESDLKVGMVVKMKATRSGNETPEASEIEYEEEIQGRVDFIDIDNQAFTVLGQTINFDDVTEFVGVTDSTLAVGDFVEISGYLNEDGEFYATLVELESDEDELKVKGNIAGLDTDAQTFMLGELTIDYSQANFEEMTADDLQDGLAIKVEGSQYDSTSDTLIADSIEQKDSRLDDDVDELEVAGVVGNYDAAAATFVIKGYQVALDDDTEFDEGEEADLSNGVRIKVEARNDGESWVAEEIEFQEYRAVGRTEGAVSEIDADNGLITVNGIEFLTTSQTRYKDDSDADLRQFTFDDIAVNDVLRVIAREDQQGQAIALKIKRLDEEDRDGEVKGVPSDISETGFTLAGVEVIVNDETRFKTDDSRISLDEFIALFDGDTELRVEVEGEWDGDQLIAHKVEVDLEDDDDADDGDDRQGYTEYEGEVTDVNGEAFTVNGIEARLTTDSELKINDEEVTLQAFVDALAEGVVVEVEG</sequence>
<comment type="caution">
    <text evidence="4">The sequence shown here is derived from an EMBL/GenBank/DDBJ whole genome shotgun (WGS) entry which is preliminary data.</text>
</comment>
<feature type="domain" description="DUF5666" evidence="3">
    <location>
        <begin position="330"/>
        <end position="398"/>
    </location>
</feature>
<accession>A0A432YB70</accession>
<dbReference type="PROSITE" id="PS51257">
    <property type="entry name" value="PROKAR_LIPOPROTEIN"/>
    <property type="match status" value="1"/>
</dbReference>
<feature type="domain" description="DUF5666" evidence="3">
    <location>
        <begin position="46"/>
        <end position="106"/>
    </location>
</feature>
<dbReference type="InterPro" id="IPR043724">
    <property type="entry name" value="DUF5666"/>
</dbReference>
<name>A0A432YB70_9GAMM</name>
<keyword evidence="2" id="KW-0732">Signal</keyword>
<evidence type="ECO:0000313" key="5">
    <source>
        <dbReference type="Proteomes" id="UP000287330"/>
    </source>
</evidence>
<keyword evidence="5" id="KW-1185">Reference proteome</keyword>
<feature type="domain" description="DUF5666" evidence="3">
    <location>
        <begin position="113"/>
        <end position="172"/>
    </location>
</feature>
<gene>
    <name evidence="4" type="ORF">CWE25_00495</name>
</gene>
<evidence type="ECO:0000259" key="3">
    <source>
        <dbReference type="Pfam" id="PF18914"/>
    </source>
</evidence>
<dbReference type="OrthoDB" id="5622949at2"/>